<dbReference type="EMBL" id="SNRW01009746">
    <property type="protein sequence ID" value="KAA6377532.1"/>
    <property type="molecule type" value="Genomic_DNA"/>
</dbReference>
<dbReference type="InterPro" id="IPR011992">
    <property type="entry name" value="EF-hand-dom_pair"/>
</dbReference>
<evidence type="ECO:0000313" key="2">
    <source>
        <dbReference type="EMBL" id="KAA6377532.1"/>
    </source>
</evidence>
<dbReference type="SUPFAM" id="SSF47473">
    <property type="entry name" value="EF-hand"/>
    <property type="match status" value="1"/>
</dbReference>
<dbReference type="OrthoDB" id="524326at2759"/>
<gene>
    <name evidence="2" type="ORF">EZS28_026941</name>
</gene>
<organism evidence="2 3">
    <name type="scientific">Streblomastix strix</name>
    <dbReference type="NCBI Taxonomy" id="222440"/>
    <lineage>
        <taxon>Eukaryota</taxon>
        <taxon>Metamonada</taxon>
        <taxon>Preaxostyla</taxon>
        <taxon>Oxymonadida</taxon>
        <taxon>Streblomastigidae</taxon>
        <taxon>Streblomastix</taxon>
    </lineage>
</organism>
<evidence type="ECO:0000259" key="1">
    <source>
        <dbReference type="Pfam" id="PF12763"/>
    </source>
</evidence>
<dbReference type="AlphaFoldDB" id="A0A5J4V594"/>
<evidence type="ECO:0000313" key="3">
    <source>
        <dbReference type="Proteomes" id="UP000324800"/>
    </source>
</evidence>
<dbReference type="InterPro" id="IPR000261">
    <property type="entry name" value="EH_dom"/>
</dbReference>
<dbReference type="Pfam" id="PF12763">
    <property type="entry name" value="EH"/>
    <property type="match status" value="1"/>
</dbReference>
<sequence>MEDTRQYDSLLNAWGQNGILPASGAQNLQKYSGLPKEALRYIWETCAHGKNYLSRDEFFSAMNLVKRAQRGENISTSQAMPNKISPQTYKQSPVQFKLSNFCSI</sequence>
<dbReference type="Proteomes" id="UP000324800">
    <property type="component" value="Unassembled WGS sequence"/>
</dbReference>
<accession>A0A5J4V594</accession>
<dbReference type="Gene3D" id="1.10.238.10">
    <property type="entry name" value="EF-hand"/>
    <property type="match status" value="1"/>
</dbReference>
<reference evidence="2 3" key="1">
    <citation type="submission" date="2019-03" db="EMBL/GenBank/DDBJ databases">
        <title>Single cell metagenomics reveals metabolic interactions within the superorganism composed of flagellate Streblomastix strix and complex community of Bacteroidetes bacteria on its surface.</title>
        <authorList>
            <person name="Treitli S.C."/>
            <person name="Kolisko M."/>
            <person name="Husnik F."/>
            <person name="Keeling P."/>
            <person name="Hampl V."/>
        </authorList>
    </citation>
    <scope>NUCLEOTIDE SEQUENCE [LARGE SCALE GENOMIC DNA]</scope>
    <source>
        <strain evidence="2">ST1C</strain>
    </source>
</reference>
<proteinExistence type="predicted"/>
<protein>
    <recommendedName>
        <fullName evidence="1">EH domain-containing protein</fullName>
    </recommendedName>
</protein>
<name>A0A5J4V594_9EUKA</name>
<comment type="caution">
    <text evidence="2">The sequence shown here is derived from an EMBL/GenBank/DDBJ whole genome shotgun (WGS) entry which is preliminary data.</text>
</comment>
<feature type="domain" description="EH" evidence="1">
    <location>
        <begin position="4"/>
        <end position="91"/>
    </location>
</feature>